<dbReference type="EMBL" id="CAJOBC010000738">
    <property type="protein sequence ID" value="CAF3620513.1"/>
    <property type="molecule type" value="Genomic_DNA"/>
</dbReference>
<evidence type="ECO:0000313" key="2">
    <source>
        <dbReference type="EMBL" id="CAF0833414.1"/>
    </source>
</evidence>
<evidence type="ECO:0000313" key="5">
    <source>
        <dbReference type="EMBL" id="CAF3641707.1"/>
    </source>
</evidence>
<reference evidence="2" key="1">
    <citation type="submission" date="2021-02" db="EMBL/GenBank/DDBJ databases">
        <authorList>
            <person name="Nowell W R."/>
        </authorList>
    </citation>
    <scope>NUCLEOTIDE SEQUENCE</scope>
</reference>
<keyword evidence="6" id="KW-1185">Reference proteome</keyword>
<dbReference type="Proteomes" id="UP000681722">
    <property type="component" value="Unassembled WGS sequence"/>
</dbReference>
<dbReference type="Proteomes" id="UP000682733">
    <property type="component" value="Unassembled WGS sequence"/>
</dbReference>
<evidence type="ECO:0000313" key="6">
    <source>
        <dbReference type="Proteomes" id="UP000663829"/>
    </source>
</evidence>
<dbReference type="EMBL" id="CAJOBA010002361">
    <property type="protein sequence ID" value="CAF3641707.1"/>
    <property type="molecule type" value="Genomic_DNA"/>
</dbReference>
<dbReference type="Proteomes" id="UP000677228">
    <property type="component" value="Unassembled WGS sequence"/>
</dbReference>
<dbReference type="OrthoDB" id="9984615at2759"/>
<dbReference type="Proteomes" id="UP000663829">
    <property type="component" value="Unassembled WGS sequence"/>
</dbReference>
<evidence type="ECO:0000313" key="3">
    <source>
        <dbReference type="EMBL" id="CAF0856679.1"/>
    </source>
</evidence>
<accession>A0A813V6N6</accession>
<dbReference type="EMBL" id="CAJNOK010002361">
    <property type="protein sequence ID" value="CAF0856679.1"/>
    <property type="molecule type" value="Genomic_DNA"/>
</dbReference>
<protein>
    <submittedName>
        <fullName evidence="2">Uncharacterized protein</fullName>
    </submittedName>
</protein>
<name>A0A813V6N6_9BILA</name>
<comment type="caution">
    <text evidence="2">The sequence shown here is derived from an EMBL/GenBank/DDBJ whole genome shotgun (WGS) entry which is preliminary data.</text>
</comment>
<gene>
    <name evidence="2" type="ORF">GPM918_LOCUS5176</name>
    <name evidence="3" type="ORF">OVA965_LOCUS7422</name>
    <name evidence="4" type="ORF">SRO942_LOCUS5176</name>
    <name evidence="5" type="ORF">TMI583_LOCUS7417</name>
</gene>
<feature type="region of interest" description="Disordered" evidence="1">
    <location>
        <begin position="126"/>
        <end position="147"/>
    </location>
</feature>
<proteinExistence type="predicted"/>
<evidence type="ECO:0000313" key="4">
    <source>
        <dbReference type="EMBL" id="CAF3620513.1"/>
    </source>
</evidence>
<dbReference type="AlphaFoldDB" id="A0A813V6N6"/>
<organism evidence="2 6">
    <name type="scientific">Didymodactylos carnosus</name>
    <dbReference type="NCBI Taxonomy" id="1234261"/>
    <lineage>
        <taxon>Eukaryota</taxon>
        <taxon>Metazoa</taxon>
        <taxon>Spiralia</taxon>
        <taxon>Gnathifera</taxon>
        <taxon>Rotifera</taxon>
        <taxon>Eurotatoria</taxon>
        <taxon>Bdelloidea</taxon>
        <taxon>Philodinida</taxon>
        <taxon>Philodinidae</taxon>
        <taxon>Didymodactylos</taxon>
    </lineage>
</organism>
<sequence>MVPIRNFMEINGLIGSLANRHQLASRIFHEYAFDALQESLQKLNDHVQGDCEKTKMVFDEAVSNHCSEHTKKELLTQVQNEWAKHQKLAVKEMKTSLSSYCHIALYNLRLQTAIIEKLQGYVDQLPHDNNNNNDANHGSEQRTSDINVGLPNFTANSIQTRQEIDTMLRIMLDAAPHELPPKKRNKFLDSLSSPEITQTTRNSDCLLRNQSSSNPPVPQHLIIPSNNNHPEIQASYLFSPVSTGYNGQHHQSDVCMDAADDNLPSYTDLFVVPGSCNDNNPVRQSSHLNNR</sequence>
<evidence type="ECO:0000256" key="1">
    <source>
        <dbReference type="SAM" id="MobiDB-lite"/>
    </source>
</evidence>
<dbReference type="EMBL" id="CAJNOQ010000738">
    <property type="protein sequence ID" value="CAF0833414.1"/>
    <property type="molecule type" value="Genomic_DNA"/>
</dbReference>